<name>A0A0E9UBT3_ANGAN</name>
<dbReference type="AlphaFoldDB" id="A0A0E9UBT3"/>
<accession>A0A0E9UBT3</accession>
<protein>
    <submittedName>
        <fullName evidence="1">Uncharacterized protein</fullName>
    </submittedName>
</protein>
<proteinExistence type="predicted"/>
<dbReference type="EMBL" id="GBXM01045306">
    <property type="protein sequence ID" value="JAH63271.1"/>
    <property type="molecule type" value="Transcribed_RNA"/>
</dbReference>
<sequence>MPPTVSIGCGPDQIPDCGARPCTTTVL</sequence>
<reference evidence="1" key="2">
    <citation type="journal article" date="2015" name="Fish Shellfish Immunol.">
        <title>Early steps in the European eel (Anguilla anguilla)-Vibrio vulnificus interaction in the gills: Role of the RtxA13 toxin.</title>
        <authorList>
            <person name="Callol A."/>
            <person name="Pajuelo D."/>
            <person name="Ebbesson L."/>
            <person name="Teles M."/>
            <person name="MacKenzie S."/>
            <person name="Amaro C."/>
        </authorList>
    </citation>
    <scope>NUCLEOTIDE SEQUENCE</scope>
</reference>
<reference evidence="1" key="1">
    <citation type="submission" date="2014-11" db="EMBL/GenBank/DDBJ databases">
        <authorList>
            <person name="Amaro Gonzalez C."/>
        </authorList>
    </citation>
    <scope>NUCLEOTIDE SEQUENCE</scope>
</reference>
<evidence type="ECO:0000313" key="1">
    <source>
        <dbReference type="EMBL" id="JAH63271.1"/>
    </source>
</evidence>
<organism evidence="1">
    <name type="scientific">Anguilla anguilla</name>
    <name type="common">European freshwater eel</name>
    <name type="synonym">Muraena anguilla</name>
    <dbReference type="NCBI Taxonomy" id="7936"/>
    <lineage>
        <taxon>Eukaryota</taxon>
        <taxon>Metazoa</taxon>
        <taxon>Chordata</taxon>
        <taxon>Craniata</taxon>
        <taxon>Vertebrata</taxon>
        <taxon>Euteleostomi</taxon>
        <taxon>Actinopterygii</taxon>
        <taxon>Neopterygii</taxon>
        <taxon>Teleostei</taxon>
        <taxon>Anguilliformes</taxon>
        <taxon>Anguillidae</taxon>
        <taxon>Anguilla</taxon>
    </lineage>
</organism>